<dbReference type="CDD" id="cd06060">
    <property type="entry name" value="misato"/>
    <property type="match status" value="1"/>
</dbReference>
<dbReference type="AlphaFoldDB" id="A0A9Q0MKR6"/>
<feature type="domain" description="DML1/Misato tubulin" evidence="1">
    <location>
        <begin position="69"/>
        <end position="259"/>
    </location>
</feature>
<dbReference type="OrthoDB" id="271881at2759"/>
<reference evidence="3" key="1">
    <citation type="submission" date="2022-07" db="EMBL/GenBank/DDBJ databases">
        <authorList>
            <person name="Trinca V."/>
            <person name="Uliana J.V.C."/>
            <person name="Torres T.T."/>
            <person name="Ward R.J."/>
            <person name="Monesi N."/>
        </authorList>
    </citation>
    <scope>NUCLEOTIDE SEQUENCE</scope>
    <source>
        <strain evidence="3">HSMRA1968</strain>
        <tissue evidence="3">Whole embryos</tissue>
    </source>
</reference>
<dbReference type="Proteomes" id="UP001151699">
    <property type="component" value="Unassembled WGS sequence"/>
</dbReference>
<dbReference type="Pfam" id="PF14881">
    <property type="entry name" value="Tubulin_3"/>
    <property type="match status" value="1"/>
</dbReference>
<dbReference type="GO" id="GO:0007005">
    <property type="term" value="P:mitochondrion organization"/>
    <property type="evidence" value="ECO:0007669"/>
    <property type="project" value="InterPro"/>
</dbReference>
<sequence>MVDLKGSLRHCPENGLYEDSHSLENVQDEVPWDSNAVEVLQAESVPKPKYQKDLEEMKSDTCFNYDFKNTVKTWTDFAYTRLHPRSVTIVNEFEDSLTEDSFDCFTSGASLWQKDQFENDFCDKVRQYIEECNNCQGFQMLYDCTNGFSGLASKCLDHLEDEYSKTNFTIPTFSPNPRNFRNADTPMSESIRVVNIAMSFANLFEHSSLVLPLSTMSRCWRQCDNQRQFPFLTYDQHNLYETSSLLAVYLDTISMKYRLKDASKASLLSGFCSDLCNYGRKLVAAALALPLKLGTGQNLIDCLDEQDGPLFTQLTPNANVGTDRIVQSVFVRGIPQNRLKQPLKSANHQIKMAAYQCNSVAEMLQLFFQCNNYASMSHVSHIDSGFPIKLPFPTEMFDQRVQTNGWIGDVPRMAQKDVNSAPVLAVAQVSSELSETIESLHREAKRIKVSKIHRFKETGLEDDDISEVLEKLLEFKDNYDEHFEL</sequence>
<dbReference type="InterPro" id="IPR049942">
    <property type="entry name" value="DML1/Misato"/>
</dbReference>
<name>A0A9Q0MKR6_9DIPT</name>
<evidence type="ECO:0000313" key="4">
    <source>
        <dbReference type="Proteomes" id="UP001151699"/>
    </source>
</evidence>
<dbReference type="EMBL" id="WJQU01002901">
    <property type="protein sequence ID" value="KAJ6629547.1"/>
    <property type="molecule type" value="Genomic_DNA"/>
</dbReference>
<protein>
    <submittedName>
        <fullName evidence="3">Protein misato</fullName>
    </submittedName>
</protein>
<organism evidence="3 4">
    <name type="scientific">Pseudolycoriella hygida</name>
    <dbReference type="NCBI Taxonomy" id="35572"/>
    <lineage>
        <taxon>Eukaryota</taxon>
        <taxon>Metazoa</taxon>
        <taxon>Ecdysozoa</taxon>
        <taxon>Arthropoda</taxon>
        <taxon>Hexapoda</taxon>
        <taxon>Insecta</taxon>
        <taxon>Pterygota</taxon>
        <taxon>Neoptera</taxon>
        <taxon>Endopterygota</taxon>
        <taxon>Diptera</taxon>
        <taxon>Nematocera</taxon>
        <taxon>Sciaroidea</taxon>
        <taxon>Sciaridae</taxon>
        <taxon>Pseudolycoriella</taxon>
    </lineage>
</organism>
<evidence type="ECO:0000313" key="3">
    <source>
        <dbReference type="EMBL" id="KAJ6629547.1"/>
    </source>
</evidence>
<keyword evidence="4" id="KW-1185">Reference proteome</keyword>
<proteinExistence type="predicted"/>
<dbReference type="Gene3D" id="3.40.50.1440">
    <property type="entry name" value="Tubulin/FtsZ, GTPase domain"/>
    <property type="match status" value="1"/>
</dbReference>
<evidence type="ECO:0000259" key="1">
    <source>
        <dbReference type="Pfam" id="PF14881"/>
    </source>
</evidence>
<dbReference type="InterPro" id="IPR036525">
    <property type="entry name" value="Tubulin/FtsZ_GTPase_sf"/>
</dbReference>
<dbReference type="PANTHER" id="PTHR13391">
    <property type="entry name" value="MITOCHONDRIAL DISTRIBUTION REGULATOR MISATO"/>
    <property type="match status" value="1"/>
</dbReference>
<comment type="caution">
    <text evidence="3">The sequence shown here is derived from an EMBL/GenBank/DDBJ whole genome shotgun (WGS) entry which is preliminary data.</text>
</comment>
<dbReference type="InterPro" id="IPR029209">
    <property type="entry name" value="DML1/Misato_tubulin"/>
</dbReference>
<dbReference type="PANTHER" id="PTHR13391:SF0">
    <property type="entry name" value="PROTEIN MISATO HOMOLOG 1"/>
    <property type="match status" value="1"/>
</dbReference>
<evidence type="ECO:0000313" key="2">
    <source>
        <dbReference type="EMBL" id="KAJ6626282.1"/>
    </source>
</evidence>
<gene>
    <name evidence="3" type="primary">mst_1</name>
    <name evidence="2" type="synonym">mst_0</name>
    <name evidence="2" type="ORF">Bhyg_16408</name>
    <name evidence="3" type="ORF">Bhyg_16449</name>
</gene>
<dbReference type="GO" id="GO:0005739">
    <property type="term" value="C:mitochondrion"/>
    <property type="evidence" value="ECO:0007669"/>
    <property type="project" value="TreeGrafter"/>
</dbReference>
<accession>A0A9Q0MKR6</accession>
<dbReference type="EMBL" id="WJQU01003276">
    <property type="protein sequence ID" value="KAJ6626282.1"/>
    <property type="molecule type" value="Genomic_DNA"/>
</dbReference>
<dbReference type="SUPFAM" id="SSF52490">
    <property type="entry name" value="Tubulin nucleotide-binding domain-like"/>
    <property type="match status" value="1"/>
</dbReference>